<organism evidence="2 3">
    <name type="scientific">Meloidogyne hapla</name>
    <name type="common">Root-knot nematode worm</name>
    <dbReference type="NCBI Taxonomy" id="6305"/>
    <lineage>
        <taxon>Eukaryota</taxon>
        <taxon>Metazoa</taxon>
        <taxon>Ecdysozoa</taxon>
        <taxon>Nematoda</taxon>
        <taxon>Chromadorea</taxon>
        <taxon>Rhabditida</taxon>
        <taxon>Tylenchina</taxon>
        <taxon>Tylenchomorpha</taxon>
        <taxon>Tylenchoidea</taxon>
        <taxon>Meloidogynidae</taxon>
        <taxon>Meloidogyninae</taxon>
        <taxon>Meloidogyne</taxon>
    </lineage>
</organism>
<keyword evidence="2" id="KW-1185">Reference proteome</keyword>
<name>A0A1I8BMH6_MELHA</name>
<sequence>MPFDVNFIMITEKTLLELTKRGPLPQMDDTLIEKINRNKYRNATKLDEILNQEKQLETTIKPFIATTKFLTKITIKSTTASTTSQTPFKTTKKQIKTTKQTTTRIATKTSKIEKQTTENIVVKTSTETAKQTIKPEQNKNIKTSEETTKTPELPQQTKTTGKVNSGLSVHSIPIREKGENIIEEEGEQLGDYIYVDDPLMQEPLTLEEEFEDDEEHNLVPLPGEELEEKEEEEVKEKQTESQSLNSAILRKGIEKWILILFTILYFKIFR</sequence>
<protein>
    <submittedName>
        <fullName evidence="3">Uncharacterized protein</fullName>
    </submittedName>
</protein>
<evidence type="ECO:0000313" key="3">
    <source>
        <dbReference type="WBParaSite" id="MhA1_Contig331.frz3.gene5"/>
    </source>
</evidence>
<dbReference type="AlphaFoldDB" id="A0A1I8BMH6"/>
<feature type="region of interest" description="Disordered" evidence="1">
    <location>
        <begin position="209"/>
        <end position="243"/>
    </location>
</feature>
<evidence type="ECO:0000313" key="2">
    <source>
        <dbReference type="Proteomes" id="UP000095281"/>
    </source>
</evidence>
<reference evidence="3" key="1">
    <citation type="submission" date="2016-11" db="UniProtKB">
        <authorList>
            <consortium name="WormBaseParasite"/>
        </authorList>
    </citation>
    <scope>IDENTIFICATION</scope>
</reference>
<feature type="region of interest" description="Disordered" evidence="1">
    <location>
        <begin position="137"/>
        <end position="165"/>
    </location>
</feature>
<evidence type="ECO:0000256" key="1">
    <source>
        <dbReference type="SAM" id="MobiDB-lite"/>
    </source>
</evidence>
<feature type="compositionally biased region" description="Basic and acidic residues" evidence="1">
    <location>
        <begin position="137"/>
        <end position="149"/>
    </location>
</feature>
<dbReference type="WBParaSite" id="MhA1_Contig331.frz3.gene5">
    <property type="protein sequence ID" value="MhA1_Contig331.frz3.gene5"/>
    <property type="gene ID" value="MhA1_Contig331.frz3.gene5"/>
</dbReference>
<proteinExistence type="predicted"/>
<feature type="compositionally biased region" description="Polar residues" evidence="1">
    <location>
        <begin position="153"/>
        <end position="165"/>
    </location>
</feature>
<accession>A0A1I8BMH6</accession>
<dbReference type="Proteomes" id="UP000095281">
    <property type="component" value="Unplaced"/>
</dbReference>